<dbReference type="InterPro" id="IPR043519">
    <property type="entry name" value="NT_sf"/>
</dbReference>
<gene>
    <name evidence="2" type="ORF">GQF63_14655</name>
</gene>
<evidence type="ECO:0000313" key="2">
    <source>
        <dbReference type="EMBL" id="MVZ63269.1"/>
    </source>
</evidence>
<dbReference type="EMBL" id="WSQA01000012">
    <property type="protein sequence ID" value="MVZ63269.1"/>
    <property type="molecule type" value="Genomic_DNA"/>
</dbReference>
<dbReference type="CDD" id="cd05403">
    <property type="entry name" value="NT_KNTase_like"/>
    <property type="match status" value="1"/>
</dbReference>
<evidence type="ECO:0000313" key="3">
    <source>
        <dbReference type="Proteomes" id="UP000435036"/>
    </source>
</evidence>
<dbReference type="RefSeq" id="WP_160369993.1">
    <property type="nucleotide sequence ID" value="NZ_WSQA01000012.1"/>
</dbReference>
<name>A0A6N8L2L9_9SPHI</name>
<dbReference type="Pfam" id="PF01909">
    <property type="entry name" value="NTP_transf_2"/>
    <property type="match status" value="1"/>
</dbReference>
<accession>A0A6N8L2L9</accession>
<dbReference type="GO" id="GO:0016779">
    <property type="term" value="F:nucleotidyltransferase activity"/>
    <property type="evidence" value="ECO:0007669"/>
    <property type="project" value="InterPro"/>
</dbReference>
<protein>
    <submittedName>
        <fullName evidence="2">Nucleotidyltransferase domain-containing protein</fullName>
    </submittedName>
</protein>
<dbReference type="Proteomes" id="UP000435036">
    <property type="component" value="Unassembled WGS sequence"/>
</dbReference>
<keyword evidence="3" id="KW-1185">Reference proteome</keyword>
<reference evidence="2 3" key="1">
    <citation type="submission" date="2019-12" db="EMBL/GenBank/DDBJ databases">
        <authorList>
            <person name="Dong K."/>
        </authorList>
    </citation>
    <scope>NUCLEOTIDE SEQUENCE [LARGE SCALE GENOMIC DNA]</scope>
    <source>
        <strain evidence="2 3">JCM 31225</strain>
    </source>
</reference>
<sequence length="274" mass="31370">MEQQILQEVVAAFSELPFIKGIVLGGSRATGTASLDSDIDIGLYYNHEDLDYDALNEKARQLDDQHRFNLIGKEGDWGQWVNFGGWLKMHGIAVDLIFRDIKRIAYIMDETHAGIYSNNYHAGHPHAYISCMYRGELALSKLLYAADPSFSDLKTLAQQYPEKLQSSLIQYYLFEADFSLMLAKKAKSAEDLYYLSGILFRAISSLNQVVYAKNKIYLINEKKALLQIDRFEFAPVNYRDRVNAIFETMHLESHQPIQLLESLLADVQDLIIKQ</sequence>
<dbReference type="Gene3D" id="3.30.460.10">
    <property type="entry name" value="Beta Polymerase, domain 2"/>
    <property type="match status" value="1"/>
</dbReference>
<evidence type="ECO:0000259" key="1">
    <source>
        <dbReference type="Pfam" id="PF01909"/>
    </source>
</evidence>
<dbReference type="InterPro" id="IPR002934">
    <property type="entry name" value="Polymerase_NTP_transf_dom"/>
</dbReference>
<keyword evidence="2" id="KW-0808">Transferase</keyword>
<dbReference type="OrthoDB" id="5176171at2"/>
<proteinExistence type="predicted"/>
<dbReference type="SUPFAM" id="SSF81301">
    <property type="entry name" value="Nucleotidyltransferase"/>
    <property type="match status" value="1"/>
</dbReference>
<feature type="domain" description="Polymerase nucleotidyl transferase" evidence="1">
    <location>
        <begin position="9"/>
        <end position="61"/>
    </location>
</feature>
<dbReference type="AlphaFoldDB" id="A0A6N8L2L9"/>
<organism evidence="2 3">
    <name type="scientific">Sphingobacterium humi</name>
    <dbReference type="NCBI Taxonomy" id="1796905"/>
    <lineage>
        <taxon>Bacteria</taxon>
        <taxon>Pseudomonadati</taxon>
        <taxon>Bacteroidota</taxon>
        <taxon>Sphingobacteriia</taxon>
        <taxon>Sphingobacteriales</taxon>
        <taxon>Sphingobacteriaceae</taxon>
        <taxon>Sphingobacterium</taxon>
    </lineage>
</organism>
<comment type="caution">
    <text evidence="2">The sequence shown here is derived from an EMBL/GenBank/DDBJ whole genome shotgun (WGS) entry which is preliminary data.</text>
</comment>